<dbReference type="RefSeq" id="WP_183384576.1">
    <property type="nucleotide sequence ID" value="NZ_JACHXR010000009.1"/>
</dbReference>
<comment type="caution">
    <text evidence="1">The sequence shown here is derived from an EMBL/GenBank/DDBJ whole genome shotgun (WGS) entry which is preliminary data.</text>
</comment>
<proteinExistence type="predicted"/>
<keyword evidence="2" id="KW-1185">Reference proteome</keyword>
<reference evidence="1 2" key="1">
    <citation type="submission" date="2020-08" db="EMBL/GenBank/DDBJ databases">
        <title>Genomic Encyclopedia of Type Strains, Phase III (KMG-III): the genomes of soil and plant-associated and newly described type strains.</title>
        <authorList>
            <person name="Whitman W."/>
        </authorList>
    </citation>
    <scope>NUCLEOTIDE SEQUENCE [LARGE SCALE GENOMIC DNA]</scope>
    <source>
        <strain evidence="1 2">CECT 7744</strain>
    </source>
</reference>
<dbReference type="AlphaFoldDB" id="A0A7W5EVB0"/>
<dbReference type="PANTHER" id="PTHR40053">
    <property type="entry name" value="SPORULATION-CONTROL PROTEIN SPO0M"/>
    <property type="match status" value="1"/>
</dbReference>
<gene>
    <name evidence="1" type="ORF">FHR97_002995</name>
</gene>
<dbReference type="EMBL" id="JACHXR010000009">
    <property type="protein sequence ID" value="MBB3232127.1"/>
    <property type="molecule type" value="Genomic_DNA"/>
</dbReference>
<name>A0A7W5EVB0_9GAMM</name>
<evidence type="ECO:0000313" key="2">
    <source>
        <dbReference type="Proteomes" id="UP000518892"/>
    </source>
</evidence>
<dbReference type="PANTHER" id="PTHR40053:SF1">
    <property type="entry name" value="SPORULATION-CONTROL PROTEIN SPO0M"/>
    <property type="match status" value="1"/>
</dbReference>
<organism evidence="1 2">
    <name type="scientific">Halomonas stenophila</name>
    <dbReference type="NCBI Taxonomy" id="795312"/>
    <lineage>
        <taxon>Bacteria</taxon>
        <taxon>Pseudomonadati</taxon>
        <taxon>Pseudomonadota</taxon>
        <taxon>Gammaproteobacteria</taxon>
        <taxon>Oceanospirillales</taxon>
        <taxon>Halomonadaceae</taxon>
        <taxon>Halomonas</taxon>
    </lineage>
</organism>
<dbReference type="Proteomes" id="UP000518892">
    <property type="component" value="Unassembled WGS sequence"/>
</dbReference>
<evidence type="ECO:0000313" key="1">
    <source>
        <dbReference type="EMBL" id="MBB3232127.1"/>
    </source>
</evidence>
<sequence length="253" mass="27188">MFDKLMAAVGIGSARVDTLLESDTAEAGGVLKGEVHIQGGEVSQDLDALVLDLASEAIKEVDDKKLRIGHPWASVEVCGAMTIGAGEERRIPFELPLPLLSPLSVGRQHPKTWVATRADIAMALDPRDKDPLRILPGPVHRAAFEAMEALGFVMTGAPLELSRKNPATGCLQEFEFKPAPGSRFGHLDEAEIAFLPAARGNGLDLLVQRDTRATGLGSLLSEMAGTDERFSRLSLSGRESVDELRGQMESVLR</sequence>
<accession>A0A7W5EVB0</accession>
<protein>
    <submittedName>
        <fullName evidence="1">Sporulation-control protein</fullName>
    </submittedName>
</protein>
<dbReference type="Pfam" id="PF07070">
    <property type="entry name" value="Spo0M"/>
    <property type="match status" value="1"/>
</dbReference>
<dbReference type="InterPro" id="IPR009776">
    <property type="entry name" value="Spore_0_M"/>
</dbReference>